<feature type="chain" id="PRO_5034172890" description="Secreted protein" evidence="1">
    <location>
        <begin position="18"/>
        <end position="121"/>
    </location>
</feature>
<dbReference type="RefSeq" id="XP_045264618.1">
    <property type="nucleotide sequence ID" value="XM_045402887.1"/>
</dbReference>
<name>A0A8H4FLM3_COLGL</name>
<evidence type="ECO:0000256" key="1">
    <source>
        <dbReference type="SAM" id="SignalP"/>
    </source>
</evidence>
<dbReference type="EMBL" id="WVTB01000042">
    <property type="protein sequence ID" value="KAF3805459.1"/>
    <property type="molecule type" value="Genomic_DNA"/>
</dbReference>
<comment type="caution">
    <text evidence="2">The sequence shown here is derived from an EMBL/GenBank/DDBJ whole genome shotgun (WGS) entry which is preliminary data.</text>
</comment>
<evidence type="ECO:0000313" key="3">
    <source>
        <dbReference type="Proteomes" id="UP000613401"/>
    </source>
</evidence>
<keyword evidence="1" id="KW-0732">Signal</keyword>
<dbReference type="GeneID" id="69009965"/>
<organism evidence="2 3">
    <name type="scientific">Colletotrichum gloeosporioides</name>
    <name type="common">Anthracnose fungus</name>
    <name type="synonym">Glomerella cingulata</name>
    <dbReference type="NCBI Taxonomy" id="474922"/>
    <lineage>
        <taxon>Eukaryota</taxon>
        <taxon>Fungi</taxon>
        <taxon>Dikarya</taxon>
        <taxon>Ascomycota</taxon>
        <taxon>Pezizomycotina</taxon>
        <taxon>Sordariomycetes</taxon>
        <taxon>Hypocreomycetidae</taxon>
        <taxon>Glomerellales</taxon>
        <taxon>Glomerellaceae</taxon>
        <taxon>Colletotrichum</taxon>
        <taxon>Colletotrichum gloeosporioides species complex</taxon>
    </lineage>
</organism>
<accession>A0A8H4FLM3</accession>
<evidence type="ECO:0000313" key="2">
    <source>
        <dbReference type="EMBL" id="KAF3805459.1"/>
    </source>
</evidence>
<reference evidence="2" key="2">
    <citation type="submission" date="2020-03" db="EMBL/GenBank/DDBJ databases">
        <authorList>
            <person name="Fu F.-F."/>
            <person name="Chen J."/>
        </authorList>
    </citation>
    <scope>NUCLEOTIDE SEQUENCE</scope>
    <source>
        <strain evidence="2">Lc1</strain>
    </source>
</reference>
<feature type="signal peptide" evidence="1">
    <location>
        <begin position="1"/>
        <end position="17"/>
    </location>
</feature>
<evidence type="ECO:0008006" key="4">
    <source>
        <dbReference type="Google" id="ProtNLM"/>
    </source>
</evidence>
<dbReference type="Proteomes" id="UP000613401">
    <property type="component" value="Unassembled WGS sequence"/>
</dbReference>
<dbReference type="AlphaFoldDB" id="A0A8H4FLM3"/>
<protein>
    <recommendedName>
        <fullName evidence="4">Secreted protein</fullName>
    </recommendedName>
</protein>
<reference evidence="2" key="1">
    <citation type="journal article" date="2020" name="Phytopathology">
        <title>Genome sequence and comparative analysis of Colletotrichum gloeosporioides isolated from Liriodendron leaves.</title>
        <authorList>
            <person name="Fu F.F."/>
            <person name="Hao Z."/>
            <person name="Wang P."/>
            <person name="Lu Y."/>
            <person name="Xue L.J."/>
            <person name="Wei G."/>
            <person name="Tian Y."/>
            <person name="Baishi H."/>
            <person name="Xu H."/>
            <person name="Shi J."/>
            <person name="Cheng T."/>
            <person name="Wang G."/>
            <person name="Yi Y."/>
            <person name="Chen J."/>
        </authorList>
    </citation>
    <scope>NUCLEOTIDE SEQUENCE</scope>
    <source>
        <strain evidence="2">Lc1</strain>
    </source>
</reference>
<keyword evidence="3" id="KW-1185">Reference proteome</keyword>
<proteinExistence type="predicted"/>
<gene>
    <name evidence="2" type="ORF">GCG54_00002804</name>
</gene>
<sequence length="121" mass="12776">MKASVIFSALLISSALGAIDDYCTDSNGNVGTCQKTSKCSSLNGLTVNNKCPNDPANVKCCLYPDCKTESGICKKDSLSCPGGYVTGECPGKAHYRCCKWAQKPPICTRGDKGRRCIPVGS</sequence>